<evidence type="ECO:0000313" key="3">
    <source>
        <dbReference type="Proteomes" id="UP000193553"/>
    </source>
</evidence>
<dbReference type="AlphaFoldDB" id="A0A1X3GTU9"/>
<dbReference type="EMBL" id="NAFI01000121">
    <property type="protein sequence ID" value="OSJ18931.1"/>
    <property type="molecule type" value="Genomic_DNA"/>
</dbReference>
<accession>A0A1X3GTU9</accession>
<organism evidence="2 3">
    <name type="scientific">Bradyrhizobium canariense</name>
    <dbReference type="NCBI Taxonomy" id="255045"/>
    <lineage>
        <taxon>Bacteria</taxon>
        <taxon>Pseudomonadati</taxon>
        <taxon>Pseudomonadota</taxon>
        <taxon>Alphaproteobacteria</taxon>
        <taxon>Hyphomicrobiales</taxon>
        <taxon>Nitrobacteraceae</taxon>
        <taxon>Bradyrhizobium</taxon>
    </lineage>
</organism>
<dbReference type="Proteomes" id="UP000193553">
    <property type="component" value="Unassembled WGS sequence"/>
</dbReference>
<evidence type="ECO:0000256" key="1">
    <source>
        <dbReference type="SAM" id="SignalP"/>
    </source>
</evidence>
<dbReference type="RefSeq" id="WP_085357273.1">
    <property type="nucleotide sequence ID" value="NZ_NAFD01000130.1"/>
</dbReference>
<proteinExistence type="predicted"/>
<protein>
    <submittedName>
        <fullName evidence="2">Uncharacterized protein</fullName>
    </submittedName>
</protein>
<comment type="caution">
    <text evidence="2">The sequence shown here is derived from an EMBL/GenBank/DDBJ whole genome shotgun (WGS) entry which is preliminary data.</text>
</comment>
<name>A0A1X3GTU9_9BRAD</name>
<reference evidence="2 3" key="1">
    <citation type="submission" date="2017-03" db="EMBL/GenBank/DDBJ databases">
        <title>Whole genome sequences of fourteen strains of Bradyrhizobium canariense and one strain of Bradyrhizobium japonicum isolated from Lupinus (Papilionoideae: Genisteae) species in Algeria.</title>
        <authorList>
            <person name="Crovadore J."/>
            <person name="Chekireb D."/>
            <person name="Brachmann A."/>
            <person name="Chablais R."/>
            <person name="Cochard B."/>
            <person name="Lefort F."/>
        </authorList>
    </citation>
    <scope>NUCLEOTIDE SEQUENCE [LARGE SCALE GENOMIC DNA]</scope>
    <source>
        <strain evidence="2 3">UBMA195</strain>
    </source>
</reference>
<keyword evidence="1" id="KW-0732">Signal</keyword>
<feature type="signal peptide" evidence="1">
    <location>
        <begin position="1"/>
        <end position="24"/>
    </location>
</feature>
<feature type="chain" id="PRO_5011906058" evidence="1">
    <location>
        <begin position="25"/>
        <end position="296"/>
    </location>
</feature>
<gene>
    <name evidence="2" type="ORF">BSZ18_01370</name>
</gene>
<evidence type="ECO:0000313" key="2">
    <source>
        <dbReference type="EMBL" id="OSJ18931.1"/>
    </source>
</evidence>
<sequence>MMSRFLVISILSVSVLLGALPAKAAALSSTDFEWDIRSKNSLAQERQFRDAKIEVTVITSDGSLIFSPFEDYENFIFVSSAEIGSSCLVEFDAAFNRVVSTLHGLKGQVQSTIENPLPAAASEILKIALSKAKGRSGCFVRTVSCAGQPAIVLAYDAPWVPWQEAVLISGSRSIGVSKLKFATNDDQAKSQALGFCQLLTENYSEIKRIGVYRSVAVKVNQDNLLLWSDKPRRCVVVVEVCDVGKIKNRLHSAKLERAALTKPGDEVLVGEDRDAMAMLDLAGYSVCKLASSSCSN</sequence>